<sequence length="163" mass="18466">MTATDTPSGSKDRGTDFANDFVHSLQSHQATDASPVTPEDYLPPKDTPTGQSVLDTVTNALGLNSHQEPLSTEAIKGPPLLSNAMKRELKDLRRQDMHLYIRQVRFVAQETCVDFVTKYFECRENAKWYNRVMCEKHSQENADCYSRNLEKIKQELGETSKAI</sequence>
<protein>
    <submittedName>
        <fullName evidence="2">Uncharacterized protein</fullName>
    </submittedName>
</protein>
<dbReference type="AlphaFoldDB" id="A0A9W8BBX6"/>
<feature type="region of interest" description="Disordered" evidence="1">
    <location>
        <begin position="1"/>
        <end position="48"/>
    </location>
</feature>
<dbReference type="Proteomes" id="UP001151582">
    <property type="component" value="Unassembled WGS sequence"/>
</dbReference>
<feature type="compositionally biased region" description="Polar residues" evidence="1">
    <location>
        <begin position="24"/>
        <end position="34"/>
    </location>
</feature>
<organism evidence="2 3">
    <name type="scientific">Dimargaris verticillata</name>
    <dbReference type="NCBI Taxonomy" id="2761393"/>
    <lineage>
        <taxon>Eukaryota</taxon>
        <taxon>Fungi</taxon>
        <taxon>Fungi incertae sedis</taxon>
        <taxon>Zoopagomycota</taxon>
        <taxon>Kickxellomycotina</taxon>
        <taxon>Dimargaritomycetes</taxon>
        <taxon>Dimargaritales</taxon>
        <taxon>Dimargaritaceae</taxon>
        <taxon>Dimargaris</taxon>
    </lineage>
</organism>
<name>A0A9W8BBX6_9FUNG</name>
<evidence type="ECO:0000313" key="2">
    <source>
        <dbReference type="EMBL" id="KAJ1984853.1"/>
    </source>
</evidence>
<reference evidence="2" key="1">
    <citation type="submission" date="2022-07" db="EMBL/GenBank/DDBJ databases">
        <title>Phylogenomic reconstructions and comparative analyses of Kickxellomycotina fungi.</title>
        <authorList>
            <person name="Reynolds N.K."/>
            <person name="Stajich J.E."/>
            <person name="Barry K."/>
            <person name="Grigoriev I.V."/>
            <person name="Crous P."/>
            <person name="Smith M.E."/>
        </authorList>
    </citation>
    <scope>NUCLEOTIDE SEQUENCE</scope>
    <source>
        <strain evidence="2">RSA 567</strain>
    </source>
</reference>
<accession>A0A9W8BBX6</accession>
<proteinExistence type="predicted"/>
<evidence type="ECO:0000256" key="1">
    <source>
        <dbReference type="SAM" id="MobiDB-lite"/>
    </source>
</evidence>
<gene>
    <name evidence="2" type="ORF">H4R34_000392</name>
</gene>
<keyword evidence="3" id="KW-1185">Reference proteome</keyword>
<comment type="caution">
    <text evidence="2">The sequence shown here is derived from an EMBL/GenBank/DDBJ whole genome shotgun (WGS) entry which is preliminary data.</text>
</comment>
<evidence type="ECO:0000313" key="3">
    <source>
        <dbReference type="Proteomes" id="UP001151582"/>
    </source>
</evidence>
<dbReference type="OrthoDB" id="5542735at2759"/>
<dbReference type="EMBL" id="JANBQB010000009">
    <property type="protein sequence ID" value="KAJ1984853.1"/>
    <property type="molecule type" value="Genomic_DNA"/>
</dbReference>